<dbReference type="EMBL" id="LUGG01000031">
    <property type="protein sequence ID" value="OBZ66461.1"/>
    <property type="molecule type" value="Genomic_DNA"/>
</dbReference>
<dbReference type="PANTHER" id="PTHR12925">
    <property type="entry name" value="HIKESHI FAMILY MEMBER"/>
    <property type="match status" value="1"/>
</dbReference>
<feature type="domain" description="Hikeshi-like N-terminal" evidence="1">
    <location>
        <begin position="6"/>
        <end position="124"/>
    </location>
</feature>
<dbReference type="OMA" id="QVDETHC"/>
<reference evidence="2 3" key="1">
    <citation type="submission" date="2016-03" db="EMBL/GenBank/DDBJ databases">
        <title>Whole genome sequencing of Grifola frondosa 9006-11.</title>
        <authorList>
            <person name="Min B."/>
            <person name="Park H."/>
            <person name="Kim J.-G."/>
            <person name="Cho H."/>
            <person name="Oh Y.-L."/>
            <person name="Kong W.-S."/>
            <person name="Choi I.-G."/>
        </authorList>
    </citation>
    <scope>NUCLEOTIDE SEQUENCE [LARGE SCALE GENOMIC DNA]</scope>
    <source>
        <strain evidence="2 3">9006-11</strain>
    </source>
</reference>
<organism evidence="2 3">
    <name type="scientific">Grifola frondosa</name>
    <name type="common">Maitake</name>
    <name type="synonym">Polyporus frondosus</name>
    <dbReference type="NCBI Taxonomy" id="5627"/>
    <lineage>
        <taxon>Eukaryota</taxon>
        <taxon>Fungi</taxon>
        <taxon>Dikarya</taxon>
        <taxon>Basidiomycota</taxon>
        <taxon>Agaricomycotina</taxon>
        <taxon>Agaricomycetes</taxon>
        <taxon>Polyporales</taxon>
        <taxon>Grifolaceae</taxon>
        <taxon>Grifola</taxon>
    </lineage>
</organism>
<gene>
    <name evidence="2" type="ORF">A0H81_13604</name>
</gene>
<dbReference type="GO" id="GO:0005829">
    <property type="term" value="C:cytosol"/>
    <property type="evidence" value="ECO:0007669"/>
    <property type="project" value="TreeGrafter"/>
</dbReference>
<evidence type="ECO:0000313" key="2">
    <source>
        <dbReference type="EMBL" id="OBZ66461.1"/>
    </source>
</evidence>
<accession>A0A1C7LNW2</accession>
<dbReference type="InterPro" id="IPR008493">
    <property type="entry name" value="Hikeshi-like_N"/>
</dbReference>
<dbReference type="GO" id="GO:0006606">
    <property type="term" value="P:protein import into nucleus"/>
    <property type="evidence" value="ECO:0007669"/>
    <property type="project" value="TreeGrafter"/>
</dbReference>
<dbReference type="Pfam" id="PF05603">
    <property type="entry name" value="Hikeshi-like_N"/>
    <property type="match status" value="1"/>
</dbReference>
<dbReference type="Proteomes" id="UP000092993">
    <property type="component" value="Unassembled WGS sequence"/>
</dbReference>
<evidence type="ECO:0000259" key="1">
    <source>
        <dbReference type="Pfam" id="PF05603"/>
    </source>
</evidence>
<name>A0A1C7LNW2_GRIFR</name>
<dbReference type="GO" id="GO:0061608">
    <property type="term" value="F:nuclear import signal receptor activity"/>
    <property type="evidence" value="ECO:0007669"/>
    <property type="project" value="TreeGrafter"/>
</dbReference>
<dbReference type="InterPro" id="IPR031318">
    <property type="entry name" value="OPI10"/>
</dbReference>
<comment type="caution">
    <text evidence="2">The sequence shown here is derived from an EMBL/GenBank/DDBJ whole genome shotgun (WGS) entry which is preliminary data.</text>
</comment>
<dbReference type="OrthoDB" id="10248398at2759"/>
<protein>
    <submittedName>
        <fullName evidence="2">Protein OPI10</fullName>
    </submittedName>
</protein>
<proteinExistence type="predicted"/>
<dbReference type="AlphaFoldDB" id="A0A1C7LNW2"/>
<keyword evidence="3" id="KW-1185">Reference proteome</keyword>
<evidence type="ECO:0000313" key="3">
    <source>
        <dbReference type="Proteomes" id="UP000092993"/>
    </source>
</evidence>
<dbReference type="STRING" id="5627.A0A1C7LNW2"/>
<dbReference type="PANTHER" id="PTHR12925:SF0">
    <property type="entry name" value="PROTEIN HIKESHI"/>
    <property type="match status" value="1"/>
</dbReference>
<dbReference type="GO" id="GO:0005634">
    <property type="term" value="C:nucleus"/>
    <property type="evidence" value="ECO:0007669"/>
    <property type="project" value="TreeGrafter"/>
</dbReference>
<sequence>MFGCCVAGRLLQTNLQQVDESHAIFELPNANTINHICVFLLGTVPFPEGYGATVHFYWPGKGFQLLGMLSNDKPSAIFRLRGTFTAQSTDTHAVFSGAATSDITAILGLSIEPLPRIMLEVATLPSALARGGNPAADATLMAERIVKHLFNYISGFQHYIFGTAVPHLDPKRSACPISCCP</sequence>